<evidence type="ECO:0008006" key="3">
    <source>
        <dbReference type="Google" id="ProtNLM"/>
    </source>
</evidence>
<comment type="caution">
    <text evidence="1">The sequence shown here is derived from an EMBL/GenBank/DDBJ whole genome shotgun (WGS) entry which is preliminary data.</text>
</comment>
<gene>
    <name evidence="1" type="ORF">I9W95_12210</name>
</gene>
<dbReference type="PROSITE" id="PS51257">
    <property type="entry name" value="PROKAR_LIPOPROTEIN"/>
    <property type="match status" value="1"/>
</dbReference>
<organism evidence="1 2">
    <name type="scientific">Thalassolituus marinus</name>
    <dbReference type="NCBI Taxonomy" id="671053"/>
    <lineage>
        <taxon>Bacteria</taxon>
        <taxon>Pseudomonadati</taxon>
        <taxon>Pseudomonadota</taxon>
        <taxon>Gammaproteobacteria</taxon>
        <taxon>Oceanospirillales</taxon>
        <taxon>Oceanospirillaceae</taxon>
        <taxon>Thalassolituus</taxon>
    </lineage>
</organism>
<dbReference type="Proteomes" id="UP000714380">
    <property type="component" value="Unassembled WGS sequence"/>
</dbReference>
<dbReference type="EMBL" id="JAEDAH010000070">
    <property type="protein sequence ID" value="MCA6064372.1"/>
    <property type="molecule type" value="Genomic_DNA"/>
</dbReference>
<accession>A0ABS7ZRG9</accession>
<proteinExistence type="predicted"/>
<evidence type="ECO:0000313" key="1">
    <source>
        <dbReference type="EMBL" id="MCA6064372.1"/>
    </source>
</evidence>
<dbReference type="RefSeq" id="WP_225675288.1">
    <property type="nucleotide sequence ID" value="NZ_JAEDAH010000070.1"/>
</dbReference>
<evidence type="ECO:0000313" key="2">
    <source>
        <dbReference type="Proteomes" id="UP000714380"/>
    </source>
</evidence>
<sequence length="336" mass="37200">MAFLSRILLGLIAFSALSGCSTIYRTTGWFAYDYTEEYAIPYTMKEGDPEMACGMTTALAPALLSFTELTFTPDRAAVSMYMMAGSCAEEKAHEEALSYLRAFKSQNINEAKDARIREKRLFAVAAARQYQAYQHMVAEFGEPGESCPDLSDDEEIYWVLGSIAGMQSVMSDLRSQSSVNVPKDIAMKAVRGLQCVDNVRWWGLPQALQAGIWVMMPDTAPKGTDPWREMENASRIATASGVRMAHAIEVVIADGSGNAEQLRKAIRRHADSLKTVPSNPDYRMMDIMASRQILAVSDRLWTEGTGSRTPVGALGTFWDDEKPQMNALDIDDLLED</sequence>
<reference evidence="1 2" key="1">
    <citation type="submission" date="2020-12" db="EMBL/GenBank/DDBJ databases">
        <title>Novel Thalassolituus-related marine hydrocarbonoclastic bacteria mediated algae-derived hydrocarbons mineralization in twilight zone of the northern South China Sea.</title>
        <authorList>
            <person name="Dong C."/>
        </authorList>
    </citation>
    <scope>NUCLEOTIDE SEQUENCE [LARGE SCALE GENOMIC DNA]</scope>
    <source>
        <strain evidence="1 2">IMCC1826</strain>
    </source>
</reference>
<name>A0ABS7ZRG9_9GAMM</name>
<keyword evidence="2" id="KW-1185">Reference proteome</keyword>
<protein>
    <recommendedName>
        <fullName evidence="3">Lipoprotein</fullName>
    </recommendedName>
</protein>